<dbReference type="InterPro" id="IPR051011">
    <property type="entry name" value="Metal_resp_trans_reg"/>
</dbReference>
<dbReference type="PANTHER" id="PTHR43132:SF6">
    <property type="entry name" value="HTH-TYPE TRANSCRIPTIONAL REPRESSOR CZRA"/>
    <property type="match status" value="1"/>
</dbReference>
<evidence type="ECO:0000313" key="2">
    <source>
        <dbReference type="Proteomes" id="UP001597260"/>
    </source>
</evidence>
<dbReference type="InterPro" id="IPR036388">
    <property type="entry name" value="WH-like_DNA-bd_sf"/>
</dbReference>
<accession>A0ABW3Y8R4</accession>
<dbReference type="Proteomes" id="UP001597260">
    <property type="component" value="Unassembled WGS sequence"/>
</dbReference>
<reference evidence="2" key="1">
    <citation type="journal article" date="2019" name="Int. J. Syst. Evol. Microbiol.">
        <title>The Global Catalogue of Microorganisms (GCM) 10K type strain sequencing project: providing services to taxonomists for standard genome sequencing and annotation.</title>
        <authorList>
            <consortium name="The Broad Institute Genomics Platform"/>
            <consortium name="The Broad Institute Genome Sequencing Center for Infectious Disease"/>
            <person name="Wu L."/>
            <person name="Ma J."/>
        </authorList>
    </citation>
    <scope>NUCLEOTIDE SEQUENCE [LARGE SCALE GENOMIC DNA]</scope>
    <source>
        <strain evidence="2">JCM 31037</strain>
    </source>
</reference>
<comment type="caution">
    <text evidence="1">The sequence shown here is derived from an EMBL/GenBank/DDBJ whole genome shotgun (WGS) entry which is preliminary data.</text>
</comment>
<sequence length="320" mass="35612">MAVLLVDAEVMAQARFGTSQLTETLGALNILRRGQPLPWHRVWRDQHVDAFHGYLDGDPVTAAIVAHAISSSWMADYLTVPPARPNMTLDDELAVLESLPDERIREDLARVRSPLAPELLRRTGLASRTAALLRWVWHYTIEADWPRRQSVLRADVVSRISRLGRDGWSGVINAMRPGMRWLGDGRLQVQEQPYPPCDVRGGKLMFFAAHCRGGWVSWRLPDRFGIVYPVTGIFTEAAISTPDPLRRLLGNARSRILVHSAEPVSTVALVAVTGLPLGTVGGHLRVLREAGLLQKRRSGREVLYWWTNTARALVASASSC</sequence>
<dbReference type="RefSeq" id="WP_377566680.1">
    <property type="nucleotide sequence ID" value="NZ_JBHTMP010000003.1"/>
</dbReference>
<organism evidence="1 2">
    <name type="scientific">Micromonospora sonneratiae</name>
    <dbReference type="NCBI Taxonomy" id="1184706"/>
    <lineage>
        <taxon>Bacteria</taxon>
        <taxon>Bacillati</taxon>
        <taxon>Actinomycetota</taxon>
        <taxon>Actinomycetes</taxon>
        <taxon>Micromonosporales</taxon>
        <taxon>Micromonosporaceae</taxon>
        <taxon>Micromonospora</taxon>
    </lineage>
</organism>
<dbReference type="EMBL" id="JBHTMP010000003">
    <property type="protein sequence ID" value="MFD1320061.1"/>
    <property type="molecule type" value="Genomic_DNA"/>
</dbReference>
<dbReference type="SUPFAM" id="SSF46785">
    <property type="entry name" value="Winged helix' DNA-binding domain"/>
    <property type="match status" value="1"/>
</dbReference>
<dbReference type="Gene3D" id="1.10.10.10">
    <property type="entry name" value="Winged helix-like DNA-binding domain superfamily/Winged helix DNA-binding domain"/>
    <property type="match status" value="1"/>
</dbReference>
<evidence type="ECO:0000313" key="1">
    <source>
        <dbReference type="EMBL" id="MFD1320061.1"/>
    </source>
</evidence>
<proteinExistence type="predicted"/>
<keyword evidence="2" id="KW-1185">Reference proteome</keyword>
<dbReference type="InterPro" id="IPR011991">
    <property type="entry name" value="ArsR-like_HTH"/>
</dbReference>
<dbReference type="PANTHER" id="PTHR43132">
    <property type="entry name" value="ARSENICAL RESISTANCE OPERON REPRESSOR ARSR-RELATED"/>
    <property type="match status" value="1"/>
</dbReference>
<name>A0ABW3Y8R4_9ACTN</name>
<dbReference type="CDD" id="cd00090">
    <property type="entry name" value="HTH_ARSR"/>
    <property type="match status" value="1"/>
</dbReference>
<dbReference type="InterPro" id="IPR036390">
    <property type="entry name" value="WH_DNA-bd_sf"/>
</dbReference>
<protein>
    <submittedName>
        <fullName evidence="1">ArsR/SmtB family transcription factor</fullName>
    </submittedName>
</protein>
<gene>
    <name evidence="1" type="ORF">ACFQ4H_03040</name>
</gene>